<dbReference type="SUPFAM" id="SSF51735">
    <property type="entry name" value="NAD(P)-binding Rossmann-fold domains"/>
    <property type="match status" value="1"/>
</dbReference>
<name>A0ABW0GNI5_9MICO</name>
<comment type="caution">
    <text evidence="5">The sequence shown here is derived from an EMBL/GenBank/DDBJ whole genome shotgun (WGS) entry which is preliminary data.</text>
</comment>
<dbReference type="SMART" id="SM00829">
    <property type="entry name" value="PKS_ER"/>
    <property type="match status" value="1"/>
</dbReference>
<proteinExistence type="predicted"/>
<evidence type="ECO:0000259" key="4">
    <source>
        <dbReference type="SMART" id="SM00829"/>
    </source>
</evidence>
<dbReference type="PANTHER" id="PTHR48106:SF18">
    <property type="entry name" value="QUINONE OXIDOREDUCTASE PIG3"/>
    <property type="match status" value="1"/>
</dbReference>
<dbReference type="PANTHER" id="PTHR48106">
    <property type="entry name" value="QUINONE OXIDOREDUCTASE PIG3-RELATED"/>
    <property type="match status" value="1"/>
</dbReference>
<dbReference type="InterPro" id="IPR013149">
    <property type="entry name" value="ADH-like_C"/>
</dbReference>
<dbReference type="EMBL" id="JBHSLD010000007">
    <property type="protein sequence ID" value="MFC5380854.1"/>
    <property type="molecule type" value="Genomic_DNA"/>
</dbReference>
<feature type="region of interest" description="Disordered" evidence="3">
    <location>
        <begin position="1"/>
        <end position="25"/>
    </location>
</feature>
<evidence type="ECO:0000256" key="3">
    <source>
        <dbReference type="SAM" id="MobiDB-lite"/>
    </source>
</evidence>
<keyword evidence="6" id="KW-1185">Reference proteome</keyword>
<protein>
    <submittedName>
        <fullName evidence="5">Zinc-binding alcohol dehydrogenase family protein</fullName>
    </submittedName>
</protein>
<dbReference type="RefSeq" id="WP_340267529.1">
    <property type="nucleotide sequence ID" value="NZ_JBBEOG010000002.1"/>
</dbReference>
<organism evidence="5 6">
    <name type="scientific">Aquipuribacter nitratireducens</name>
    <dbReference type="NCBI Taxonomy" id="650104"/>
    <lineage>
        <taxon>Bacteria</taxon>
        <taxon>Bacillati</taxon>
        <taxon>Actinomycetota</taxon>
        <taxon>Actinomycetes</taxon>
        <taxon>Micrococcales</taxon>
        <taxon>Intrasporangiaceae</taxon>
        <taxon>Aquipuribacter</taxon>
    </lineage>
</organism>
<dbReference type="InterPro" id="IPR036291">
    <property type="entry name" value="NAD(P)-bd_dom_sf"/>
</dbReference>
<dbReference type="InterPro" id="IPR020843">
    <property type="entry name" value="ER"/>
</dbReference>
<gene>
    <name evidence="5" type="ORF">ACFPJ6_08630</name>
</gene>
<accession>A0ABW0GNI5</accession>
<evidence type="ECO:0000256" key="1">
    <source>
        <dbReference type="ARBA" id="ARBA00022857"/>
    </source>
</evidence>
<evidence type="ECO:0000313" key="5">
    <source>
        <dbReference type="EMBL" id="MFC5380854.1"/>
    </source>
</evidence>
<dbReference type="Gene3D" id="3.90.180.10">
    <property type="entry name" value="Medium-chain alcohol dehydrogenases, catalytic domain"/>
    <property type="match status" value="1"/>
</dbReference>
<sequence>MDALVLESHGGPPVPRTLPDPSPGAGRTLVAVRAAALAPLDVLAGSGASYLGAPALPYVPGVAGVGRVVASGAHPVGARVHVTTSAGLAPGDGTFAGLVVVPDDVCVLLGDEVTDDAAVAALGMSAVAAWHALAVRGRLAAGQRVLVLGAGGTVGQVAVQVARHLVGATGRVVAAARSAGARAAALGLGADEALDVTAEALAAGSGWDVVLDPLGGPPATAALLGLAVGGRFVHLGSSAGPSFEVSSAALRGRAAEVLGHTNALLTGAEIGTALTSALAVPGVRVAHETVPLEQGGDAWRRQAEGRAPRRQVLVLP</sequence>
<dbReference type="Pfam" id="PF08240">
    <property type="entry name" value="ADH_N"/>
    <property type="match status" value="1"/>
</dbReference>
<reference evidence="6" key="1">
    <citation type="journal article" date="2019" name="Int. J. Syst. Evol. Microbiol.">
        <title>The Global Catalogue of Microorganisms (GCM) 10K type strain sequencing project: providing services to taxonomists for standard genome sequencing and annotation.</title>
        <authorList>
            <consortium name="The Broad Institute Genomics Platform"/>
            <consortium name="The Broad Institute Genome Sequencing Center for Infectious Disease"/>
            <person name="Wu L."/>
            <person name="Ma J."/>
        </authorList>
    </citation>
    <scope>NUCLEOTIDE SEQUENCE [LARGE SCALE GENOMIC DNA]</scope>
    <source>
        <strain evidence="6">CCUG 43114</strain>
    </source>
</reference>
<feature type="domain" description="Enoyl reductase (ER)" evidence="4">
    <location>
        <begin position="1"/>
        <end position="313"/>
    </location>
</feature>
<evidence type="ECO:0000256" key="2">
    <source>
        <dbReference type="ARBA" id="ARBA00023002"/>
    </source>
</evidence>
<dbReference type="SUPFAM" id="SSF50129">
    <property type="entry name" value="GroES-like"/>
    <property type="match status" value="1"/>
</dbReference>
<dbReference type="Gene3D" id="3.40.50.720">
    <property type="entry name" value="NAD(P)-binding Rossmann-like Domain"/>
    <property type="match status" value="1"/>
</dbReference>
<keyword evidence="2" id="KW-0560">Oxidoreductase</keyword>
<dbReference type="Proteomes" id="UP001596122">
    <property type="component" value="Unassembled WGS sequence"/>
</dbReference>
<dbReference type="Pfam" id="PF00107">
    <property type="entry name" value="ADH_zinc_N"/>
    <property type="match status" value="1"/>
</dbReference>
<keyword evidence="1" id="KW-0521">NADP</keyword>
<dbReference type="InterPro" id="IPR013154">
    <property type="entry name" value="ADH-like_N"/>
</dbReference>
<dbReference type="InterPro" id="IPR011032">
    <property type="entry name" value="GroES-like_sf"/>
</dbReference>
<feature type="compositionally biased region" description="Pro residues" evidence="3">
    <location>
        <begin position="12"/>
        <end position="22"/>
    </location>
</feature>
<evidence type="ECO:0000313" key="6">
    <source>
        <dbReference type="Proteomes" id="UP001596122"/>
    </source>
</evidence>